<dbReference type="CDD" id="cd15039">
    <property type="entry name" value="7tmB3_Methuselah-like"/>
    <property type="match status" value="1"/>
</dbReference>
<feature type="transmembrane region" description="Helical" evidence="5">
    <location>
        <begin position="193"/>
        <end position="216"/>
    </location>
</feature>
<name>A0A0C9R2H1_9HYME</name>
<keyword evidence="3 5" id="KW-1133">Transmembrane helix</keyword>
<dbReference type="InterPro" id="IPR017981">
    <property type="entry name" value="GPCR_2-like_7TM"/>
</dbReference>
<evidence type="ECO:0000259" key="7">
    <source>
        <dbReference type="PROSITE" id="PS50261"/>
    </source>
</evidence>
<evidence type="ECO:0000313" key="10">
    <source>
        <dbReference type="RefSeq" id="XP_011308922.1"/>
    </source>
</evidence>
<dbReference type="GeneID" id="105269977"/>
<evidence type="ECO:0000256" key="3">
    <source>
        <dbReference type="ARBA" id="ARBA00022989"/>
    </source>
</evidence>
<dbReference type="OrthoDB" id="5854379at2759"/>
<evidence type="ECO:0000256" key="4">
    <source>
        <dbReference type="ARBA" id="ARBA00023136"/>
    </source>
</evidence>
<dbReference type="InterPro" id="IPR000832">
    <property type="entry name" value="GPCR_2_secretin-like"/>
</dbReference>
<accession>A0A0C9R2H1</accession>
<dbReference type="Gene3D" id="1.20.1070.10">
    <property type="entry name" value="Rhodopsin 7-helix transmembrane proteins"/>
    <property type="match status" value="1"/>
</dbReference>
<dbReference type="Proteomes" id="UP000694866">
    <property type="component" value="Unplaced"/>
</dbReference>
<sequence>MMGDQCEGIGRTSRFSGFFFYLLVLILESTSASGEKTAAPGIHQISLNDSIAEPFRRLPVVGKCCPINEILTKDRDGRTVCRNLNSTLEPIIFSPYFSDFNKTGVLAPGDEKTHFVAIVGDPCRFKKYMLEPEVTSDDEHYLLLNGSIFGPHHIPSMLSPGRDYCMEVIPDLGLRTLVCFQEEEQKKTGDFRLTFYACGLLISVPFLVLTIIAYCITPRLMDVHGKSLCHYCGCLAVAFIALAITQLSSNHLSDEMCISTAFVIQFSFVACFFWLNVMCIETYMLARRYMTSGCSAAHEPQRLFFYYSLWAWSPPAILIIVSMIMDLSPTVPMTYIKPNFGSQSCWFQSDVEAMPYFYVPVGLLLVSNIALFTMTAVAITRHQRDLDLRRLRQDRETNRDERRTLGRLKRLFLVCLSLFFLMGMNWAMEIISWWAGGDPLAWSAFDLVNALQGILVFGIFVLRKPIRHLVWYEIQKIRGVEGAEPEVASMDRSLLTVLNIDAIPSTQRML</sequence>
<feature type="transmembrane region" description="Helical" evidence="5">
    <location>
        <begin position="304"/>
        <end position="325"/>
    </location>
</feature>
<evidence type="ECO:0000256" key="6">
    <source>
        <dbReference type="SAM" id="SignalP"/>
    </source>
</evidence>
<feature type="signal peptide" evidence="6">
    <location>
        <begin position="1"/>
        <end position="34"/>
    </location>
</feature>
<gene>
    <name evidence="8" type="primary">mth2_5</name>
    <name evidence="10" type="synonym">LOC105269977</name>
    <name evidence="8" type="ORF">g.30650</name>
</gene>
<evidence type="ECO:0000256" key="1">
    <source>
        <dbReference type="ARBA" id="ARBA00004141"/>
    </source>
</evidence>
<feature type="transmembrane region" description="Helical" evidence="5">
    <location>
        <begin position="261"/>
        <end position="283"/>
    </location>
</feature>
<dbReference type="PANTHER" id="PTHR46953:SF1">
    <property type="entry name" value="G-PROTEIN COUPLED RECEPTOR MTH-LIKE 1-RELATED"/>
    <property type="match status" value="1"/>
</dbReference>
<dbReference type="EMBL" id="GBYB01010274">
    <property type="protein sequence ID" value="JAG80041.1"/>
    <property type="molecule type" value="Transcribed_RNA"/>
</dbReference>
<dbReference type="SUPFAM" id="SSF81321">
    <property type="entry name" value="Family A G protein-coupled receptor-like"/>
    <property type="match status" value="1"/>
</dbReference>
<keyword evidence="6" id="KW-0732">Signal</keyword>
<dbReference type="Pfam" id="PF00002">
    <property type="entry name" value="7tm_2"/>
    <property type="match status" value="1"/>
</dbReference>
<dbReference type="KEGG" id="fas:105269977"/>
<evidence type="ECO:0000313" key="9">
    <source>
        <dbReference type="Proteomes" id="UP000694866"/>
    </source>
</evidence>
<accession>A0A9R1U6F0</accession>
<dbReference type="PANTHER" id="PTHR46953">
    <property type="entry name" value="G-PROTEIN COUPLED RECEPTOR MTH-LIKE 1-RELATED"/>
    <property type="match status" value="1"/>
</dbReference>
<dbReference type="GO" id="GO:0007166">
    <property type="term" value="P:cell surface receptor signaling pathway"/>
    <property type="evidence" value="ECO:0007669"/>
    <property type="project" value="InterPro"/>
</dbReference>
<reference evidence="8" key="1">
    <citation type="submission" date="2015-01" db="EMBL/GenBank/DDBJ databases">
        <title>Transcriptome Assembly of Fopius arisanus.</title>
        <authorList>
            <person name="Geib S."/>
        </authorList>
    </citation>
    <scope>NUCLEOTIDE SEQUENCE</scope>
</reference>
<protein>
    <submittedName>
        <fullName evidence="10">G-protein coupled receptor Mth2 isoform X1</fullName>
    </submittedName>
    <submittedName>
        <fullName evidence="8">Mth2_5 protein</fullName>
    </submittedName>
</protein>
<feature type="transmembrane region" description="Helical" evidence="5">
    <location>
        <begin position="440"/>
        <end position="462"/>
    </location>
</feature>
<evidence type="ECO:0000313" key="8">
    <source>
        <dbReference type="EMBL" id="JAG80041.1"/>
    </source>
</evidence>
<organism evidence="8">
    <name type="scientific">Fopius arisanus</name>
    <dbReference type="NCBI Taxonomy" id="64838"/>
    <lineage>
        <taxon>Eukaryota</taxon>
        <taxon>Metazoa</taxon>
        <taxon>Ecdysozoa</taxon>
        <taxon>Arthropoda</taxon>
        <taxon>Hexapoda</taxon>
        <taxon>Insecta</taxon>
        <taxon>Pterygota</taxon>
        <taxon>Neoptera</taxon>
        <taxon>Endopterygota</taxon>
        <taxon>Hymenoptera</taxon>
        <taxon>Apocrita</taxon>
        <taxon>Ichneumonoidea</taxon>
        <taxon>Braconidae</taxon>
        <taxon>Opiinae</taxon>
        <taxon>Fopius</taxon>
    </lineage>
</organism>
<feature type="transmembrane region" description="Helical" evidence="5">
    <location>
        <begin position="411"/>
        <end position="434"/>
    </location>
</feature>
<feature type="transmembrane region" description="Helical" evidence="5">
    <location>
        <begin position="228"/>
        <end position="249"/>
    </location>
</feature>
<dbReference type="AlphaFoldDB" id="A0A0C9R2H1"/>
<feature type="domain" description="G-protein coupled receptors family 2 profile 2" evidence="7">
    <location>
        <begin position="192"/>
        <end position="464"/>
    </location>
</feature>
<dbReference type="GO" id="GO:0016020">
    <property type="term" value="C:membrane"/>
    <property type="evidence" value="ECO:0007669"/>
    <property type="project" value="UniProtKB-SubCell"/>
</dbReference>
<keyword evidence="4 5" id="KW-0472">Membrane</keyword>
<dbReference type="RefSeq" id="XP_011308922.1">
    <property type="nucleotide sequence ID" value="XM_011310620.1"/>
</dbReference>
<feature type="transmembrane region" description="Helical" evidence="5">
    <location>
        <begin position="356"/>
        <end position="380"/>
    </location>
</feature>
<keyword evidence="9" id="KW-1185">Reference proteome</keyword>
<proteinExistence type="predicted"/>
<keyword evidence="2 5" id="KW-0812">Transmembrane</keyword>
<dbReference type="InterPro" id="IPR052808">
    <property type="entry name" value="GPCR_Mth-like"/>
</dbReference>
<feature type="chain" id="PRO_5044541582" evidence="6">
    <location>
        <begin position="35"/>
        <end position="510"/>
    </location>
</feature>
<keyword evidence="10" id="KW-0675">Receptor</keyword>
<comment type="subcellular location">
    <subcellularLocation>
        <location evidence="1">Membrane</location>
        <topology evidence="1">Multi-pass membrane protein</topology>
    </subcellularLocation>
</comment>
<reference evidence="10" key="2">
    <citation type="submission" date="2025-04" db="UniProtKB">
        <authorList>
            <consortium name="RefSeq"/>
        </authorList>
    </citation>
    <scope>IDENTIFICATION</scope>
    <source>
        <strain evidence="10">USDA-PBARC FA_bdor</strain>
        <tissue evidence="10">Whole organism</tissue>
    </source>
</reference>
<evidence type="ECO:0000256" key="2">
    <source>
        <dbReference type="ARBA" id="ARBA00022692"/>
    </source>
</evidence>
<dbReference type="PROSITE" id="PS50261">
    <property type="entry name" value="G_PROTEIN_RECEP_F2_4"/>
    <property type="match status" value="1"/>
</dbReference>
<evidence type="ECO:0000256" key="5">
    <source>
        <dbReference type="SAM" id="Phobius"/>
    </source>
</evidence>
<dbReference type="GO" id="GO:0004930">
    <property type="term" value="F:G protein-coupled receptor activity"/>
    <property type="evidence" value="ECO:0007669"/>
    <property type="project" value="InterPro"/>
</dbReference>